<sequence length="271" mass="30312">MLQSADDAQGASREGQPVLGWGWKEVEMFDDLEDLDEYESDEEDVYVVMDLGGGITNKALLAENSYQLVGIDTPLPFLKLGNQVFQGEAVEMIGDEIIFGRIRSECNLPLHPGPGVGMRSPCRDSLQAFCLHRLYTKRIRTPQTDLPGTPPRSTSTSAPSHLPKSLLPIKPPRPLSISSQLMPRTHPMLTSHPRLSSPALRLSAGHLAQEMQPQDRQTHLRKGEGQRRRRRKWDAPKGRKVNLGRQGICRAPNRCSCPVMLTRYLRHPTSP</sequence>
<feature type="compositionally biased region" description="Low complexity" evidence="1">
    <location>
        <begin position="151"/>
        <end position="160"/>
    </location>
</feature>
<dbReference type="Pfam" id="PF10419">
    <property type="entry name" value="TFIIIC_sub6"/>
    <property type="match status" value="1"/>
</dbReference>
<evidence type="ECO:0000259" key="2">
    <source>
        <dbReference type="Pfam" id="PF10419"/>
    </source>
</evidence>
<comment type="caution">
    <text evidence="3">The sequence shown here is derived from an EMBL/GenBank/DDBJ whole genome shotgun (WGS) entry which is preliminary data.</text>
</comment>
<gene>
    <name evidence="3" type="ORF">DB88DRAFT_217678</name>
</gene>
<dbReference type="GO" id="GO:0000127">
    <property type="term" value="C:transcription factor TFIIIC complex"/>
    <property type="evidence" value="ECO:0007669"/>
    <property type="project" value="TreeGrafter"/>
</dbReference>
<feature type="region of interest" description="Disordered" evidence="1">
    <location>
        <begin position="141"/>
        <end position="180"/>
    </location>
</feature>
<dbReference type="Proteomes" id="UP001182556">
    <property type="component" value="Unassembled WGS sequence"/>
</dbReference>
<evidence type="ECO:0000256" key="1">
    <source>
        <dbReference type="SAM" id="MobiDB-lite"/>
    </source>
</evidence>
<proteinExistence type="predicted"/>
<name>A0AAD9FTK3_PAPLA</name>
<evidence type="ECO:0000313" key="4">
    <source>
        <dbReference type="Proteomes" id="UP001182556"/>
    </source>
</evidence>
<feature type="domain" description="Transcription factor TFIIIC triple barrel" evidence="2">
    <location>
        <begin position="41"/>
        <end position="105"/>
    </location>
</feature>
<accession>A0AAD9FTK3</accession>
<dbReference type="Gene3D" id="2.60.40.4370">
    <property type="match status" value="1"/>
</dbReference>
<dbReference type="InterPro" id="IPR019481">
    <property type="entry name" value="TFIIIC_triple_barrel"/>
</dbReference>
<keyword evidence="4" id="KW-1185">Reference proteome</keyword>
<organism evidence="3 4">
    <name type="scientific">Papiliotrema laurentii</name>
    <name type="common">Cryptococcus laurentii</name>
    <dbReference type="NCBI Taxonomy" id="5418"/>
    <lineage>
        <taxon>Eukaryota</taxon>
        <taxon>Fungi</taxon>
        <taxon>Dikarya</taxon>
        <taxon>Basidiomycota</taxon>
        <taxon>Agaricomycotina</taxon>
        <taxon>Tremellomycetes</taxon>
        <taxon>Tremellales</taxon>
        <taxon>Rhynchogastremaceae</taxon>
        <taxon>Papiliotrema</taxon>
    </lineage>
</organism>
<reference evidence="3" key="1">
    <citation type="submission" date="2023-02" db="EMBL/GenBank/DDBJ databases">
        <title>Identification and recombinant expression of a fungal hydrolase from Papiliotrema laurentii that hydrolyzes apple cutin and clears colloidal polyester polyurethane.</title>
        <authorList>
            <consortium name="DOE Joint Genome Institute"/>
            <person name="Roman V.A."/>
            <person name="Bojanowski C."/>
            <person name="Crable B.R."/>
            <person name="Wagner D.N."/>
            <person name="Hung C.S."/>
            <person name="Nadeau L.J."/>
            <person name="Schratz L."/>
            <person name="Haridas S."/>
            <person name="Pangilinan J."/>
            <person name="Lipzen A."/>
            <person name="Na H."/>
            <person name="Yan M."/>
            <person name="Ng V."/>
            <person name="Grigoriev I.V."/>
            <person name="Spatafora J.W."/>
            <person name="Barlow D."/>
            <person name="Biffinger J."/>
            <person name="Kelley-Loughnane N."/>
            <person name="Varaljay V.A."/>
            <person name="Crookes-Goodson W.J."/>
        </authorList>
    </citation>
    <scope>NUCLEOTIDE SEQUENCE</scope>
    <source>
        <strain evidence="3">5307AH</strain>
    </source>
</reference>
<dbReference type="PANTHER" id="PTHR21860">
    <property type="entry name" value="TRANSCRIPTION INITIATION FACTOR IIIC TFIIIC , POLYPEPTIDE 6-RELATED"/>
    <property type="match status" value="1"/>
</dbReference>
<dbReference type="AlphaFoldDB" id="A0AAD9FTK3"/>
<dbReference type="PANTHER" id="PTHR21860:SF2">
    <property type="entry name" value="GENERAL TRANSCRIPTION FACTOR 3C POLYPEPTIDE 6"/>
    <property type="match status" value="1"/>
</dbReference>
<feature type="region of interest" description="Disordered" evidence="1">
    <location>
        <begin position="208"/>
        <end position="235"/>
    </location>
</feature>
<evidence type="ECO:0000313" key="3">
    <source>
        <dbReference type="EMBL" id="KAK1925893.1"/>
    </source>
</evidence>
<protein>
    <recommendedName>
        <fullName evidence="2">Transcription factor TFIIIC triple barrel domain-containing protein</fullName>
    </recommendedName>
</protein>
<feature type="compositionally biased region" description="Basic and acidic residues" evidence="1">
    <location>
        <begin position="216"/>
        <end position="226"/>
    </location>
</feature>
<dbReference type="GO" id="GO:0006383">
    <property type="term" value="P:transcription by RNA polymerase III"/>
    <property type="evidence" value="ECO:0007669"/>
    <property type="project" value="InterPro"/>
</dbReference>
<dbReference type="InterPro" id="IPR042771">
    <property type="entry name" value="GTF3C6-like"/>
</dbReference>
<dbReference type="EMBL" id="JAODAN010000003">
    <property type="protein sequence ID" value="KAK1925893.1"/>
    <property type="molecule type" value="Genomic_DNA"/>
</dbReference>